<dbReference type="SMART" id="SM00387">
    <property type="entry name" value="HATPase_c"/>
    <property type="match status" value="1"/>
</dbReference>
<dbReference type="GO" id="GO:0016036">
    <property type="term" value="P:cellular response to phosphate starvation"/>
    <property type="evidence" value="ECO:0007669"/>
    <property type="project" value="TreeGrafter"/>
</dbReference>
<dbReference type="InterPro" id="IPR004358">
    <property type="entry name" value="Sig_transdc_His_kin-like_C"/>
</dbReference>
<keyword evidence="6 11" id="KW-0418">Kinase</keyword>
<dbReference type="InterPro" id="IPR005467">
    <property type="entry name" value="His_kinase_dom"/>
</dbReference>
<gene>
    <name evidence="11" type="ORF">FHW23_003421</name>
</gene>
<dbReference type="PRINTS" id="PR00344">
    <property type="entry name" value="BCTRLSENSOR"/>
</dbReference>
<evidence type="ECO:0000256" key="4">
    <source>
        <dbReference type="ARBA" id="ARBA00022553"/>
    </source>
</evidence>
<dbReference type="EMBL" id="JACGXP010000008">
    <property type="protein sequence ID" value="MBA8992133.1"/>
    <property type="molecule type" value="Genomic_DNA"/>
</dbReference>
<comment type="catalytic activity">
    <reaction evidence="1">
        <text>ATP + protein L-histidine = ADP + protein N-phospho-L-histidine.</text>
        <dbReference type="EC" id="2.7.13.3"/>
    </reaction>
</comment>
<accession>A0AAW3TEQ1</accession>
<evidence type="ECO:0000256" key="7">
    <source>
        <dbReference type="ARBA" id="ARBA00023012"/>
    </source>
</evidence>
<dbReference type="InterPro" id="IPR003661">
    <property type="entry name" value="HisK_dim/P_dom"/>
</dbReference>
<evidence type="ECO:0000256" key="6">
    <source>
        <dbReference type="ARBA" id="ARBA00022777"/>
    </source>
</evidence>
<dbReference type="PROSITE" id="PS50109">
    <property type="entry name" value="HIS_KIN"/>
    <property type="match status" value="1"/>
</dbReference>
<evidence type="ECO:0000256" key="5">
    <source>
        <dbReference type="ARBA" id="ARBA00022679"/>
    </source>
</evidence>
<evidence type="ECO:0000256" key="1">
    <source>
        <dbReference type="ARBA" id="ARBA00000085"/>
    </source>
</evidence>
<keyword evidence="5" id="KW-0808">Transferase</keyword>
<dbReference type="RefSeq" id="WP_220480030.1">
    <property type="nucleotide sequence ID" value="NZ_JACGXP010000008.1"/>
</dbReference>
<evidence type="ECO:0000259" key="10">
    <source>
        <dbReference type="PROSITE" id="PS50109"/>
    </source>
</evidence>
<dbReference type="PANTHER" id="PTHR45453">
    <property type="entry name" value="PHOSPHATE REGULON SENSOR PROTEIN PHOR"/>
    <property type="match status" value="1"/>
</dbReference>
<dbReference type="Gene3D" id="3.30.565.10">
    <property type="entry name" value="Histidine kinase-like ATPase, C-terminal domain"/>
    <property type="match status" value="1"/>
</dbReference>
<reference evidence="11 12" key="1">
    <citation type="submission" date="2020-07" db="EMBL/GenBank/DDBJ databases">
        <title>Above-ground endophytic microbial communities from plants in different locations in the United States.</title>
        <authorList>
            <person name="Frank C."/>
        </authorList>
    </citation>
    <scope>NUCLEOTIDE SEQUENCE [LARGE SCALE GENOMIC DNA]</scope>
    <source>
        <strain evidence="11 12">WPL5_2</strain>
    </source>
</reference>
<dbReference type="AlphaFoldDB" id="A0AAW3TEQ1"/>
<dbReference type="SUPFAM" id="SSF47384">
    <property type="entry name" value="Homodimeric domain of signal transducing histidine kinase"/>
    <property type="match status" value="1"/>
</dbReference>
<evidence type="ECO:0000256" key="3">
    <source>
        <dbReference type="ARBA" id="ARBA00012438"/>
    </source>
</evidence>
<dbReference type="Gene3D" id="1.10.287.130">
    <property type="match status" value="1"/>
</dbReference>
<dbReference type="InterPro" id="IPR036097">
    <property type="entry name" value="HisK_dim/P_sf"/>
</dbReference>
<dbReference type="InterPro" id="IPR003594">
    <property type="entry name" value="HATPase_dom"/>
</dbReference>
<dbReference type="CDD" id="cd00082">
    <property type="entry name" value="HisKA"/>
    <property type="match status" value="1"/>
</dbReference>
<evidence type="ECO:0000256" key="9">
    <source>
        <dbReference type="SAM" id="Phobius"/>
    </source>
</evidence>
<dbReference type="Pfam" id="PF02518">
    <property type="entry name" value="HATPase_c"/>
    <property type="match status" value="1"/>
</dbReference>
<sequence length="357" mass="38207">MSAGWRSAIADGLARWSFRSGVETDPDRLAYRRSVIGIALRVAVVSAALVIAIIVLVVAYVLWQLTPNQLHEQPGPTDIHIYLDTIDLSVAVIGVGGLAIILAGIAAWLIARRAVRPIAEAARMQRTFVADASHELRTPLTVLNARVQRLQRMTPDNDRRRPVVDDLREDTQILINIVNDLLEAAAGTADPDGSADLRAAMDSVHRDMNVLAAERGVTLDVEPIDARAGVSETQLRRCLVALTDNAIGHTPQGGHVRITATTTATRVTIRVADDGPGVVGIEPTRVFDRFAHGAPADAIATSTRTGYGIGLALVRDIAVRAGGDAVIERTDSSGTIFALYLPTAPDSGSEHDRKDRA</sequence>
<dbReference type="CDD" id="cd00075">
    <property type="entry name" value="HATPase"/>
    <property type="match status" value="1"/>
</dbReference>
<feature type="transmembrane region" description="Helical" evidence="9">
    <location>
        <begin position="38"/>
        <end position="63"/>
    </location>
</feature>
<protein>
    <recommendedName>
        <fullName evidence="8">Sensor-like histidine kinase SenX3</fullName>
        <ecNumber evidence="3">2.7.13.3</ecNumber>
    </recommendedName>
</protein>
<evidence type="ECO:0000256" key="8">
    <source>
        <dbReference type="ARBA" id="ARBA00039401"/>
    </source>
</evidence>
<dbReference type="EC" id="2.7.13.3" evidence="3"/>
<dbReference type="PANTHER" id="PTHR45453:SF1">
    <property type="entry name" value="PHOSPHATE REGULON SENSOR PROTEIN PHOR"/>
    <property type="match status" value="1"/>
</dbReference>
<dbReference type="SUPFAM" id="SSF55874">
    <property type="entry name" value="ATPase domain of HSP90 chaperone/DNA topoisomerase II/histidine kinase"/>
    <property type="match status" value="1"/>
</dbReference>
<comment type="subcellular location">
    <subcellularLocation>
        <location evidence="2">Cell membrane</location>
    </subcellularLocation>
</comment>
<evidence type="ECO:0000256" key="2">
    <source>
        <dbReference type="ARBA" id="ARBA00004236"/>
    </source>
</evidence>
<evidence type="ECO:0000313" key="11">
    <source>
        <dbReference type="EMBL" id="MBA8992133.1"/>
    </source>
</evidence>
<name>A0AAW3TEQ1_9MICO</name>
<dbReference type="SMART" id="SM00388">
    <property type="entry name" value="HisKA"/>
    <property type="match status" value="1"/>
</dbReference>
<feature type="domain" description="Histidine kinase" evidence="10">
    <location>
        <begin position="131"/>
        <end position="345"/>
    </location>
</feature>
<keyword evidence="9" id="KW-1133">Transmembrane helix</keyword>
<keyword evidence="7" id="KW-0902">Two-component regulatory system</keyword>
<dbReference type="GO" id="GO:0004721">
    <property type="term" value="F:phosphoprotein phosphatase activity"/>
    <property type="evidence" value="ECO:0007669"/>
    <property type="project" value="TreeGrafter"/>
</dbReference>
<dbReference type="Proteomes" id="UP000590225">
    <property type="component" value="Unassembled WGS sequence"/>
</dbReference>
<dbReference type="GO" id="GO:0000155">
    <property type="term" value="F:phosphorelay sensor kinase activity"/>
    <property type="evidence" value="ECO:0007669"/>
    <property type="project" value="InterPro"/>
</dbReference>
<proteinExistence type="predicted"/>
<keyword evidence="9" id="KW-0472">Membrane</keyword>
<keyword evidence="4" id="KW-0597">Phosphoprotein</keyword>
<dbReference type="InterPro" id="IPR050351">
    <property type="entry name" value="BphY/WalK/GraS-like"/>
</dbReference>
<evidence type="ECO:0000313" key="12">
    <source>
        <dbReference type="Proteomes" id="UP000590225"/>
    </source>
</evidence>
<comment type="caution">
    <text evidence="11">The sequence shown here is derived from an EMBL/GenBank/DDBJ whole genome shotgun (WGS) entry which is preliminary data.</text>
</comment>
<feature type="transmembrane region" description="Helical" evidence="9">
    <location>
        <begin position="88"/>
        <end position="111"/>
    </location>
</feature>
<dbReference type="Pfam" id="PF00512">
    <property type="entry name" value="HisKA"/>
    <property type="match status" value="1"/>
</dbReference>
<organism evidence="11 12">
    <name type="scientific">Curtobacterium pusillum</name>
    <dbReference type="NCBI Taxonomy" id="69373"/>
    <lineage>
        <taxon>Bacteria</taxon>
        <taxon>Bacillati</taxon>
        <taxon>Actinomycetota</taxon>
        <taxon>Actinomycetes</taxon>
        <taxon>Micrococcales</taxon>
        <taxon>Microbacteriaceae</taxon>
        <taxon>Curtobacterium</taxon>
    </lineage>
</organism>
<keyword evidence="9" id="KW-0812">Transmembrane</keyword>
<dbReference type="GO" id="GO:0005886">
    <property type="term" value="C:plasma membrane"/>
    <property type="evidence" value="ECO:0007669"/>
    <property type="project" value="UniProtKB-SubCell"/>
</dbReference>
<dbReference type="InterPro" id="IPR036890">
    <property type="entry name" value="HATPase_C_sf"/>
</dbReference>